<dbReference type="GO" id="GO:0016192">
    <property type="term" value="P:vesicle-mediated transport"/>
    <property type="evidence" value="ECO:0007669"/>
    <property type="project" value="InterPro"/>
</dbReference>
<comment type="similarity">
    <text evidence="1">Belongs to the STXBP/unc-18/SEC1 family.</text>
</comment>
<dbReference type="Gene3D" id="1.25.40.60">
    <property type="match status" value="1"/>
</dbReference>
<feature type="compositionally biased region" description="Polar residues" evidence="2">
    <location>
        <begin position="541"/>
        <end position="561"/>
    </location>
</feature>
<sequence length="670" mass="76070">MSFSDSESSSHGGEYKTFRQISRDRLLYEMLQSCKSGDKKSSWKVLIMDRVTVKVMSHSCKMADITDQGVSLVEDLFRRRQPLPSMDAVYFIQPSKENVVMFLSDMSGREPLYRKAYVFFSSPIPKDLLSRIRGDSSVIQRIGSLNEMNLEYFSIDSQAFITDHERALEELFGDNAGNSRKSEALLNEIAMRIATVFASLKEFPFVRYRAAKGLDDDTVTIDRDLIPTKLAAAIWNNITTYKTSIHDFPQKETCELLIVDRSVDQVAPVIHEWTYDAMCHDLLDLDGNKYVHEVQSKSGGEPEKKEVLLEDHDPVWLELRHAHIAEASERLHDKMTNFVSKNKAAQLQQRDGSELSTRDIQKMVQALPQYNEQMEKLSLHVAIAGKINNIIRELGLRDLGQLEQDLVFGDAGAKEVINFLRTKQDGMSENKLRLLMIYAFVYPEKFEGDKGIKLMQLARLSKADMKAVKNMKLLGGSASKKTSRGTFSLKFDSVKKKHAARKDRTGDEETWALFRFYPMIEELIENLSKGELPKDEYHCMNSPSPSNNGSQRNVGTSQPTSVRAGPSNAPHSMRSKRTPTWARPRSSDDGYSSDSVLRSASSDFKRMGQRIFVFIIGGATRSELRVCHKLTAKLRREVVLGTTSMEDPPQYITKLKLLSEKELSIEDIHF</sequence>
<dbReference type="PANTHER" id="PTHR11679">
    <property type="entry name" value="VESICLE PROTEIN SORTING-ASSOCIATED"/>
    <property type="match status" value="1"/>
</dbReference>
<feature type="region of interest" description="Disordered" evidence="2">
    <location>
        <begin position="535"/>
        <end position="595"/>
    </location>
</feature>
<organism evidence="3 4">
    <name type="scientific">Buddleja alternifolia</name>
    <dbReference type="NCBI Taxonomy" id="168488"/>
    <lineage>
        <taxon>Eukaryota</taxon>
        <taxon>Viridiplantae</taxon>
        <taxon>Streptophyta</taxon>
        <taxon>Embryophyta</taxon>
        <taxon>Tracheophyta</taxon>
        <taxon>Spermatophyta</taxon>
        <taxon>Magnoliopsida</taxon>
        <taxon>eudicotyledons</taxon>
        <taxon>Gunneridae</taxon>
        <taxon>Pentapetalae</taxon>
        <taxon>asterids</taxon>
        <taxon>lamiids</taxon>
        <taxon>Lamiales</taxon>
        <taxon>Scrophulariaceae</taxon>
        <taxon>Buddlejeae</taxon>
        <taxon>Buddleja</taxon>
    </lineage>
</organism>
<dbReference type="InterPro" id="IPR036045">
    <property type="entry name" value="Sec1-like_sf"/>
</dbReference>
<dbReference type="Gene3D" id="3.40.50.2060">
    <property type="match status" value="1"/>
</dbReference>
<name>A0AAV6YHD8_9LAMI</name>
<evidence type="ECO:0000256" key="2">
    <source>
        <dbReference type="SAM" id="MobiDB-lite"/>
    </source>
</evidence>
<dbReference type="InterPro" id="IPR043154">
    <property type="entry name" value="Sec-1-like_dom1"/>
</dbReference>
<reference evidence="3" key="1">
    <citation type="submission" date="2019-10" db="EMBL/GenBank/DDBJ databases">
        <authorList>
            <person name="Zhang R."/>
            <person name="Pan Y."/>
            <person name="Wang J."/>
            <person name="Ma R."/>
            <person name="Yu S."/>
        </authorList>
    </citation>
    <scope>NUCLEOTIDE SEQUENCE</scope>
    <source>
        <strain evidence="3">LA-IB0</strain>
        <tissue evidence="3">Leaf</tissue>
    </source>
</reference>
<dbReference type="Pfam" id="PF00995">
    <property type="entry name" value="Sec1"/>
    <property type="match status" value="1"/>
</dbReference>
<proteinExistence type="inferred from homology"/>
<comment type="caution">
    <text evidence="3">The sequence shown here is derived from an EMBL/GenBank/DDBJ whole genome shotgun (WGS) entry which is preliminary data.</text>
</comment>
<dbReference type="InterPro" id="IPR027482">
    <property type="entry name" value="Sec1-like_dom2"/>
</dbReference>
<dbReference type="InterPro" id="IPR043127">
    <property type="entry name" value="Sec-1-like_dom3a"/>
</dbReference>
<protein>
    <recommendedName>
        <fullName evidence="5">SNARE-interacting protein KEULE</fullName>
    </recommendedName>
</protein>
<evidence type="ECO:0000313" key="4">
    <source>
        <dbReference type="Proteomes" id="UP000826271"/>
    </source>
</evidence>
<dbReference type="InterPro" id="IPR001619">
    <property type="entry name" value="Sec1-like"/>
</dbReference>
<evidence type="ECO:0008006" key="5">
    <source>
        <dbReference type="Google" id="ProtNLM"/>
    </source>
</evidence>
<evidence type="ECO:0000256" key="1">
    <source>
        <dbReference type="ARBA" id="ARBA00009884"/>
    </source>
</evidence>
<dbReference type="AlphaFoldDB" id="A0AAV6YHD8"/>
<evidence type="ECO:0000313" key="3">
    <source>
        <dbReference type="EMBL" id="KAG8391667.1"/>
    </source>
</evidence>
<keyword evidence="4" id="KW-1185">Reference proteome</keyword>
<accession>A0AAV6YHD8</accession>
<dbReference type="SUPFAM" id="SSF56815">
    <property type="entry name" value="Sec1/munc18-like (SM) proteins"/>
    <property type="match status" value="1"/>
</dbReference>
<dbReference type="PIRSF" id="PIRSF005715">
    <property type="entry name" value="VPS45_Sec1"/>
    <property type="match status" value="1"/>
</dbReference>
<dbReference type="Gene3D" id="3.40.50.1910">
    <property type="match status" value="1"/>
</dbReference>
<gene>
    <name evidence="3" type="ORF">BUALT_Bualt01G0211100</name>
</gene>
<dbReference type="Gene3D" id="3.90.830.10">
    <property type="entry name" value="Syntaxin Binding Protein 1, Chain A, domain 2"/>
    <property type="match status" value="1"/>
</dbReference>
<dbReference type="Proteomes" id="UP000826271">
    <property type="component" value="Unassembled WGS sequence"/>
</dbReference>
<dbReference type="EMBL" id="WHWC01000001">
    <property type="protein sequence ID" value="KAG8391667.1"/>
    <property type="molecule type" value="Genomic_DNA"/>
</dbReference>